<protein>
    <submittedName>
        <fullName evidence="1">Uncharacterized protein</fullName>
    </submittedName>
</protein>
<sequence length="194" mass="21405">MTMAPLPANPEWTASWNAAVHLYRHLVAGGVPGEVPTSLLLASGEAAYCDLSLGYARFYGMDVTYQRSDGFFFGSPLFVAAGLAANAVSNNRARQRAQNQAVPQWREHCLARVVVTNYCTMCFVHGRWLRFAYPHVVDFNADMLNGVCYLIFDEAEPLQLAGPQVPWLAVLLSSFLYGPDRLSTLPFLQSIAQA</sequence>
<proteinExistence type="predicted"/>
<accession>A0A1B2HS19</accession>
<gene>
    <name evidence="1" type="ORF">BBK82_35315</name>
</gene>
<reference evidence="1 2" key="1">
    <citation type="submission" date="2016-07" db="EMBL/GenBank/DDBJ databases">
        <title>Complete genome sequence of the Lentzea guizhouensis DHS C013.</title>
        <authorList>
            <person name="Cao C."/>
        </authorList>
    </citation>
    <scope>NUCLEOTIDE SEQUENCE [LARGE SCALE GENOMIC DNA]</scope>
    <source>
        <strain evidence="1 2">DHS C013</strain>
    </source>
</reference>
<dbReference type="KEGG" id="led:BBK82_35315"/>
<dbReference type="RefSeq" id="WP_065918841.1">
    <property type="nucleotide sequence ID" value="NZ_CP016793.1"/>
</dbReference>
<dbReference type="AlphaFoldDB" id="A0A1B2HS19"/>
<evidence type="ECO:0000313" key="2">
    <source>
        <dbReference type="Proteomes" id="UP000093053"/>
    </source>
</evidence>
<dbReference type="OrthoDB" id="3260856at2"/>
<name>A0A1B2HS19_9PSEU</name>
<organism evidence="1 2">
    <name type="scientific">Lentzea guizhouensis</name>
    <dbReference type="NCBI Taxonomy" id="1586287"/>
    <lineage>
        <taxon>Bacteria</taxon>
        <taxon>Bacillati</taxon>
        <taxon>Actinomycetota</taxon>
        <taxon>Actinomycetes</taxon>
        <taxon>Pseudonocardiales</taxon>
        <taxon>Pseudonocardiaceae</taxon>
        <taxon>Lentzea</taxon>
    </lineage>
</organism>
<dbReference type="EMBL" id="CP016793">
    <property type="protein sequence ID" value="ANZ40503.1"/>
    <property type="molecule type" value="Genomic_DNA"/>
</dbReference>
<keyword evidence="2" id="KW-1185">Reference proteome</keyword>
<evidence type="ECO:0000313" key="1">
    <source>
        <dbReference type="EMBL" id="ANZ40503.1"/>
    </source>
</evidence>
<dbReference type="Proteomes" id="UP000093053">
    <property type="component" value="Chromosome"/>
</dbReference>